<organism evidence="2 3">
    <name type="scientific">Friedmanniomyces endolithicus</name>
    <dbReference type="NCBI Taxonomy" id="329885"/>
    <lineage>
        <taxon>Eukaryota</taxon>
        <taxon>Fungi</taxon>
        <taxon>Dikarya</taxon>
        <taxon>Ascomycota</taxon>
        <taxon>Pezizomycotina</taxon>
        <taxon>Dothideomycetes</taxon>
        <taxon>Dothideomycetidae</taxon>
        <taxon>Mycosphaerellales</taxon>
        <taxon>Teratosphaeriaceae</taxon>
        <taxon>Friedmanniomyces</taxon>
    </lineage>
</organism>
<feature type="region of interest" description="Disordered" evidence="1">
    <location>
        <begin position="57"/>
        <end position="88"/>
    </location>
</feature>
<gene>
    <name evidence="2" type="ORF">B0A54_10849</name>
</gene>
<protein>
    <submittedName>
        <fullName evidence="2">Uncharacterized protein</fullName>
    </submittedName>
</protein>
<dbReference type="Proteomes" id="UP000310066">
    <property type="component" value="Unassembled WGS sequence"/>
</dbReference>
<reference evidence="2 3" key="1">
    <citation type="submission" date="2017-03" db="EMBL/GenBank/DDBJ databases">
        <title>Genomes of endolithic fungi from Antarctica.</title>
        <authorList>
            <person name="Coleine C."/>
            <person name="Masonjones S."/>
            <person name="Stajich J.E."/>
        </authorList>
    </citation>
    <scope>NUCLEOTIDE SEQUENCE [LARGE SCALE GENOMIC DNA]</scope>
    <source>
        <strain evidence="2 3">CCFEE 5311</strain>
    </source>
</reference>
<name>A0A4U0UWA9_9PEZI</name>
<feature type="compositionally biased region" description="Acidic residues" evidence="1">
    <location>
        <begin position="63"/>
        <end position="74"/>
    </location>
</feature>
<dbReference type="EMBL" id="NAJP01000034">
    <property type="protein sequence ID" value="TKA40243.1"/>
    <property type="molecule type" value="Genomic_DNA"/>
</dbReference>
<comment type="caution">
    <text evidence="2">The sequence shown here is derived from an EMBL/GenBank/DDBJ whole genome shotgun (WGS) entry which is preliminary data.</text>
</comment>
<evidence type="ECO:0000313" key="3">
    <source>
        <dbReference type="Proteomes" id="UP000310066"/>
    </source>
</evidence>
<evidence type="ECO:0000313" key="2">
    <source>
        <dbReference type="EMBL" id="TKA40243.1"/>
    </source>
</evidence>
<proteinExistence type="predicted"/>
<dbReference type="AlphaFoldDB" id="A0A4U0UWA9"/>
<sequence length="88" mass="9447">MQIVALDGAWPNLMGTFKIPGVNHKTRAAYLTACSLFDALELQQQEEDAFAAESLFVSGGDDASADEDEHDEQDGREVGSVSAAETRT</sequence>
<accession>A0A4U0UWA9</accession>
<evidence type="ECO:0000256" key="1">
    <source>
        <dbReference type="SAM" id="MobiDB-lite"/>
    </source>
</evidence>